<dbReference type="AlphaFoldDB" id="A0AAJ7TCX6"/>
<dbReference type="KEGG" id="pmrn:116944662"/>
<feature type="compositionally biased region" description="Basic and acidic residues" evidence="1">
    <location>
        <begin position="18"/>
        <end position="27"/>
    </location>
</feature>
<dbReference type="SUPFAM" id="SSF82199">
    <property type="entry name" value="SET domain"/>
    <property type="match status" value="1"/>
</dbReference>
<dbReference type="Proteomes" id="UP001318040">
    <property type="component" value="Chromosome 21"/>
</dbReference>
<dbReference type="InterPro" id="IPR001214">
    <property type="entry name" value="SET_dom"/>
</dbReference>
<dbReference type="GO" id="GO:0032259">
    <property type="term" value="P:methylation"/>
    <property type="evidence" value="ECO:0007669"/>
    <property type="project" value="UniProtKB-KW"/>
</dbReference>
<sequence length="452" mass="47677">MCDNGRGDGNSNSRNSGSRRDRGDRGNRSGSAATPTAVDPPLVASPPPPPSSPIAAPRLPERPNRVEACERCPAGRALAGGALGDNGSAVVPGSGRPHGRAQENERLPCWCPSSRTSHQRSPLQEEGNVAGGGAAIVSPVSHVSPVKMGGAPRRGTRPHSGKGSGKPRTAPLLVSSTLRSPQASASATAVKSPSSPVGNGLPFTIRSYTTVGSPAAAATATIGSPTMTSPLATAAAAGNSLPRNNVGGRRRNRAKSRQDAVLAHNRKVTDYFPVRRSLRRCKSQLQTEEQNQIDDAILCGKEEGLEVREVLGKGRGVFATRSFGRGDFVVEYSGELIGLTEAKTREVNYARDPDKGCYMYYFCYLNKTYCRVWPPGPPLEPQQDGQLQDQATPGLLRGGGQPGEGSRRRAPPHPGGGAEHRPGRGAHVRLWRSQPRGAQRSPLAEELAGWGM</sequence>
<organism evidence="3 4">
    <name type="scientific">Petromyzon marinus</name>
    <name type="common">Sea lamprey</name>
    <dbReference type="NCBI Taxonomy" id="7757"/>
    <lineage>
        <taxon>Eukaryota</taxon>
        <taxon>Metazoa</taxon>
        <taxon>Chordata</taxon>
        <taxon>Craniata</taxon>
        <taxon>Vertebrata</taxon>
        <taxon>Cyclostomata</taxon>
        <taxon>Hyperoartia</taxon>
        <taxon>Petromyzontiformes</taxon>
        <taxon>Petromyzontidae</taxon>
        <taxon>Petromyzon</taxon>
    </lineage>
</organism>
<dbReference type="PANTHER" id="PTHR46167:SF1">
    <property type="entry name" value="N-LYSINE METHYLTRANSFERASE KMT5A"/>
    <property type="match status" value="1"/>
</dbReference>
<dbReference type="RefSeq" id="XP_032814292.1">
    <property type="nucleotide sequence ID" value="XM_032958401.1"/>
</dbReference>
<dbReference type="GO" id="GO:0006357">
    <property type="term" value="P:regulation of transcription by RNA polymerase II"/>
    <property type="evidence" value="ECO:0007669"/>
    <property type="project" value="TreeGrafter"/>
</dbReference>
<gene>
    <name evidence="4" type="primary">KMT5A</name>
</gene>
<dbReference type="GO" id="GO:0042799">
    <property type="term" value="F:histone H4K20 methyltransferase activity"/>
    <property type="evidence" value="ECO:0007669"/>
    <property type="project" value="TreeGrafter"/>
</dbReference>
<dbReference type="GO" id="GO:0043516">
    <property type="term" value="P:regulation of DNA damage response, signal transduction by p53 class mediator"/>
    <property type="evidence" value="ECO:0007669"/>
    <property type="project" value="TreeGrafter"/>
</dbReference>
<feature type="compositionally biased region" description="Low complexity" evidence="1">
    <location>
        <begin position="1"/>
        <end position="16"/>
    </location>
</feature>
<feature type="compositionally biased region" description="Polar residues" evidence="1">
    <location>
        <begin position="174"/>
        <end position="197"/>
    </location>
</feature>
<dbReference type="GO" id="GO:0005634">
    <property type="term" value="C:nucleus"/>
    <property type="evidence" value="ECO:0007669"/>
    <property type="project" value="TreeGrafter"/>
</dbReference>
<keyword evidence="4" id="KW-0489">Methyltransferase</keyword>
<feature type="region of interest" description="Disordered" evidence="1">
    <location>
        <begin position="380"/>
        <end position="452"/>
    </location>
</feature>
<feature type="region of interest" description="Disordered" evidence="1">
    <location>
        <begin position="1"/>
        <end position="62"/>
    </location>
</feature>
<evidence type="ECO:0000313" key="3">
    <source>
        <dbReference type="Proteomes" id="UP001318040"/>
    </source>
</evidence>
<dbReference type="GO" id="GO:0005700">
    <property type="term" value="C:polytene chromosome"/>
    <property type="evidence" value="ECO:0007669"/>
    <property type="project" value="TreeGrafter"/>
</dbReference>
<dbReference type="CTD" id="387893"/>
<name>A0AAJ7TCX6_PETMA</name>
<keyword evidence="3" id="KW-1185">Reference proteome</keyword>
<evidence type="ECO:0000259" key="2">
    <source>
        <dbReference type="Pfam" id="PF00856"/>
    </source>
</evidence>
<evidence type="ECO:0000313" key="4">
    <source>
        <dbReference type="RefSeq" id="XP_032814292.1"/>
    </source>
</evidence>
<feature type="domain" description="SET" evidence="2">
    <location>
        <begin position="314"/>
        <end position="368"/>
    </location>
</feature>
<dbReference type="InterPro" id="IPR046341">
    <property type="entry name" value="SET_dom_sf"/>
</dbReference>
<dbReference type="PANTHER" id="PTHR46167">
    <property type="entry name" value="N-LYSINE METHYLTRANSFERASE KMT5A"/>
    <property type="match status" value="1"/>
</dbReference>
<feature type="region of interest" description="Disordered" evidence="1">
    <location>
        <begin position="77"/>
        <end position="199"/>
    </location>
</feature>
<feature type="region of interest" description="Disordered" evidence="1">
    <location>
        <begin position="235"/>
        <end position="258"/>
    </location>
</feature>
<dbReference type="Pfam" id="PF00856">
    <property type="entry name" value="SET"/>
    <property type="match status" value="1"/>
</dbReference>
<dbReference type="Gene3D" id="2.170.270.10">
    <property type="entry name" value="SET domain"/>
    <property type="match status" value="1"/>
</dbReference>
<feature type="compositionally biased region" description="Low complexity" evidence="1">
    <location>
        <begin position="77"/>
        <end position="89"/>
    </location>
</feature>
<feature type="compositionally biased region" description="Pro residues" evidence="1">
    <location>
        <begin position="43"/>
        <end position="52"/>
    </location>
</feature>
<keyword evidence="4" id="KW-0808">Transferase</keyword>
<proteinExistence type="predicted"/>
<accession>A0AAJ7TCX6</accession>
<evidence type="ECO:0000256" key="1">
    <source>
        <dbReference type="SAM" id="MobiDB-lite"/>
    </source>
</evidence>
<dbReference type="InterPro" id="IPR051760">
    <property type="entry name" value="KMT5A"/>
</dbReference>
<reference evidence="4" key="1">
    <citation type="submission" date="2025-08" db="UniProtKB">
        <authorList>
            <consortium name="RefSeq"/>
        </authorList>
    </citation>
    <scope>IDENTIFICATION</scope>
    <source>
        <tissue evidence="4">Sperm</tissue>
    </source>
</reference>
<feature type="compositionally biased region" description="Polar residues" evidence="1">
    <location>
        <begin position="113"/>
        <end position="122"/>
    </location>
</feature>
<protein>
    <submittedName>
        <fullName evidence="4">N-lysine methyltransferase KMT5A isoform X1</fullName>
    </submittedName>
</protein>